<gene>
    <name evidence="1" type="ORF">B2A_05389</name>
</gene>
<evidence type="ECO:0000313" key="1">
    <source>
        <dbReference type="EMBL" id="EQD56137.1"/>
    </source>
</evidence>
<dbReference type="GO" id="GO:0005737">
    <property type="term" value="C:cytoplasm"/>
    <property type="evidence" value="ECO:0007669"/>
    <property type="project" value="TreeGrafter"/>
</dbReference>
<protein>
    <submittedName>
        <fullName evidence="1">Tryptophanyl-tRNA synthetase</fullName>
    </submittedName>
</protein>
<sequence>RAKIGRALTGQQATAELQRKYGGDPDKCVICQYYKYFFEPDDKKLKKIFDAERDGSMLAGEHKAALADTINAYLRKHRQRRERYREKLDDFIVRS</sequence>
<dbReference type="SUPFAM" id="SSF52374">
    <property type="entry name" value="Nucleotidylyl transferase"/>
    <property type="match status" value="1"/>
</dbReference>
<comment type="caution">
    <text evidence="1">The sequence shown here is derived from an EMBL/GenBank/DDBJ whole genome shotgun (WGS) entry which is preliminary data.</text>
</comment>
<dbReference type="PANTHER" id="PTHR10055:SF1">
    <property type="entry name" value="TRYPTOPHAN--TRNA LIGASE, CYTOPLASMIC"/>
    <property type="match status" value="1"/>
</dbReference>
<reference evidence="1" key="1">
    <citation type="submission" date="2013-08" db="EMBL/GenBank/DDBJ databases">
        <authorList>
            <person name="Mendez C."/>
            <person name="Richter M."/>
            <person name="Ferrer M."/>
            <person name="Sanchez J."/>
        </authorList>
    </citation>
    <scope>NUCLEOTIDE SEQUENCE</scope>
</reference>
<dbReference type="GO" id="GO:0004830">
    <property type="term" value="F:tryptophan-tRNA ligase activity"/>
    <property type="evidence" value="ECO:0007669"/>
    <property type="project" value="TreeGrafter"/>
</dbReference>
<dbReference type="AlphaFoldDB" id="T1AG55"/>
<dbReference type="PANTHER" id="PTHR10055">
    <property type="entry name" value="TRYPTOPHANYL-TRNA SYNTHETASE"/>
    <property type="match status" value="1"/>
</dbReference>
<accession>T1AG55</accession>
<dbReference type="Gene3D" id="1.10.240.10">
    <property type="entry name" value="Tyrosyl-Transfer RNA Synthetase"/>
    <property type="match status" value="1"/>
</dbReference>
<name>T1AG55_9ZZZZ</name>
<feature type="non-terminal residue" evidence="1">
    <location>
        <position position="1"/>
    </location>
</feature>
<organism evidence="1">
    <name type="scientific">mine drainage metagenome</name>
    <dbReference type="NCBI Taxonomy" id="410659"/>
    <lineage>
        <taxon>unclassified sequences</taxon>
        <taxon>metagenomes</taxon>
        <taxon>ecological metagenomes</taxon>
    </lineage>
</organism>
<dbReference type="GO" id="GO:0006436">
    <property type="term" value="P:tryptophanyl-tRNA aminoacylation"/>
    <property type="evidence" value="ECO:0007669"/>
    <property type="project" value="TreeGrafter"/>
</dbReference>
<dbReference type="EMBL" id="AUZZ01003745">
    <property type="protein sequence ID" value="EQD56137.1"/>
    <property type="molecule type" value="Genomic_DNA"/>
</dbReference>
<reference evidence="1" key="2">
    <citation type="journal article" date="2014" name="ISME J.">
        <title>Microbial stratification in low pH oxic and suboxic macroscopic growths along an acid mine drainage.</title>
        <authorList>
            <person name="Mendez-Garcia C."/>
            <person name="Mesa V."/>
            <person name="Sprenger R.R."/>
            <person name="Richter M."/>
            <person name="Diez M.S."/>
            <person name="Solano J."/>
            <person name="Bargiela R."/>
            <person name="Golyshina O.V."/>
            <person name="Manteca A."/>
            <person name="Ramos J.L."/>
            <person name="Gallego J.R."/>
            <person name="Llorente I."/>
            <person name="Martins Dos Santos V.A."/>
            <person name="Jensen O.N."/>
            <person name="Pelaez A.I."/>
            <person name="Sanchez J."/>
            <person name="Ferrer M."/>
        </authorList>
    </citation>
    <scope>NUCLEOTIDE SEQUENCE</scope>
</reference>
<proteinExistence type="predicted"/>
<keyword evidence="1" id="KW-0030">Aminoacyl-tRNA synthetase</keyword>
<keyword evidence="1" id="KW-0436">Ligase</keyword>